<feature type="transmembrane region" description="Helical" evidence="1">
    <location>
        <begin position="12"/>
        <end position="32"/>
    </location>
</feature>
<evidence type="ECO:0000313" key="3">
    <source>
        <dbReference type="Proteomes" id="UP001519460"/>
    </source>
</evidence>
<reference evidence="2 3" key="1">
    <citation type="journal article" date="2023" name="Sci. Data">
        <title>Genome assembly of the Korean intertidal mud-creeper Batillaria attramentaria.</title>
        <authorList>
            <person name="Patra A.K."/>
            <person name="Ho P.T."/>
            <person name="Jun S."/>
            <person name="Lee S.J."/>
            <person name="Kim Y."/>
            <person name="Won Y.J."/>
        </authorList>
    </citation>
    <scope>NUCLEOTIDE SEQUENCE [LARGE SCALE GENOMIC DNA]</scope>
    <source>
        <strain evidence="2">Wonlab-2016</strain>
    </source>
</reference>
<keyword evidence="1" id="KW-0472">Membrane</keyword>
<accession>A0ABD0JEJ3</accession>
<sequence>MKFHDRGIQRETLTFISWLNASFVCTMVYAIAPTHFFKSLPKLAWFTLETSSSLTSSARVSSLPTGKSVRLDGAPEPAIGASDAIVDVSYVLIGESVIWWLDGASPRVARLLVGGAVRAECRGAAQVTLVISRRRVAGDTVQKQTEL</sequence>
<keyword evidence="3" id="KW-1185">Reference proteome</keyword>
<dbReference type="AlphaFoldDB" id="A0ABD0JEJ3"/>
<proteinExistence type="predicted"/>
<gene>
    <name evidence="2" type="ORF">BaRGS_00035508</name>
</gene>
<protein>
    <submittedName>
        <fullName evidence="2">Uncharacterized protein</fullName>
    </submittedName>
</protein>
<evidence type="ECO:0000313" key="2">
    <source>
        <dbReference type="EMBL" id="KAK7471849.1"/>
    </source>
</evidence>
<name>A0ABD0JEJ3_9CAEN</name>
<dbReference type="EMBL" id="JACVVK020000476">
    <property type="protein sequence ID" value="KAK7471849.1"/>
    <property type="molecule type" value="Genomic_DNA"/>
</dbReference>
<keyword evidence="1" id="KW-1133">Transmembrane helix</keyword>
<evidence type="ECO:0000256" key="1">
    <source>
        <dbReference type="SAM" id="Phobius"/>
    </source>
</evidence>
<keyword evidence="1" id="KW-0812">Transmembrane</keyword>
<dbReference type="Proteomes" id="UP001519460">
    <property type="component" value="Unassembled WGS sequence"/>
</dbReference>
<organism evidence="2 3">
    <name type="scientific">Batillaria attramentaria</name>
    <dbReference type="NCBI Taxonomy" id="370345"/>
    <lineage>
        <taxon>Eukaryota</taxon>
        <taxon>Metazoa</taxon>
        <taxon>Spiralia</taxon>
        <taxon>Lophotrochozoa</taxon>
        <taxon>Mollusca</taxon>
        <taxon>Gastropoda</taxon>
        <taxon>Caenogastropoda</taxon>
        <taxon>Sorbeoconcha</taxon>
        <taxon>Cerithioidea</taxon>
        <taxon>Batillariidae</taxon>
        <taxon>Batillaria</taxon>
    </lineage>
</organism>
<comment type="caution">
    <text evidence="2">The sequence shown here is derived from an EMBL/GenBank/DDBJ whole genome shotgun (WGS) entry which is preliminary data.</text>
</comment>